<name>A0A3E0TTA0_9GAMM</name>
<accession>A0A3E0TTA0</accession>
<evidence type="ECO:0000313" key="1">
    <source>
        <dbReference type="EMBL" id="REL27202.1"/>
    </source>
</evidence>
<sequence length="70" mass="7470">MNNKLDALIVKLEADALATPGVVGLGEGLSKSGKPCLKLLVDIPPEKFVLPELLNIAEIEIEYIGQINAE</sequence>
<proteinExistence type="predicted"/>
<reference evidence="1 2" key="1">
    <citation type="submission" date="2018-08" db="EMBL/GenBank/DDBJ databases">
        <title>Thalassotalea euphylliae genome.</title>
        <authorList>
            <person name="Summers S."/>
            <person name="Rice S.A."/>
            <person name="Freckelton M.L."/>
            <person name="Nedved B.T."/>
            <person name="Hadfield M.G."/>
        </authorList>
    </citation>
    <scope>NUCLEOTIDE SEQUENCE [LARGE SCALE GENOMIC DNA]</scope>
    <source>
        <strain evidence="1 2">H1</strain>
    </source>
</reference>
<evidence type="ECO:0000313" key="2">
    <source>
        <dbReference type="Proteomes" id="UP000256478"/>
    </source>
</evidence>
<comment type="caution">
    <text evidence="1">The sequence shown here is derived from an EMBL/GenBank/DDBJ whole genome shotgun (WGS) entry which is preliminary data.</text>
</comment>
<dbReference type="EMBL" id="QUOU01000001">
    <property type="protein sequence ID" value="REL27202.1"/>
    <property type="molecule type" value="Genomic_DNA"/>
</dbReference>
<dbReference type="RefSeq" id="WP_116008286.1">
    <property type="nucleotide sequence ID" value="NZ_QUOU01000001.1"/>
</dbReference>
<organism evidence="1 2">
    <name type="scientific">Thalassotalea euphylliae</name>
    <dbReference type="NCBI Taxonomy" id="1655234"/>
    <lineage>
        <taxon>Bacteria</taxon>
        <taxon>Pseudomonadati</taxon>
        <taxon>Pseudomonadota</taxon>
        <taxon>Gammaproteobacteria</taxon>
        <taxon>Alteromonadales</taxon>
        <taxon>Colwelliaceae</taxon>
        <taxon>Thalassotalea</taxon>
    </lineage>
</organism>
<dbReference type="AlphaFoldDB" id="A0A3E0TTA0"/>
<gene>
    <name evidence="1" type="ORF">DXX93_11910</name>
</gene>
<protein>
    <submittedName>
        <fullName evidence="1">Uncharacterized protein</fullName>
    </submittedName>
</protein>
<dbReference type="Proteomes" id="UP000256478">
    <property type="component" value="Unassembled WGS sequence"/>
</dbReference>